<name>A0A914DBI3_9BILA</name>
<keyword evidence="1" id="KW-1185">Reference proteome</keyword>
<reference evidence="2" key="1">
    <citation type="submission" date="2022-11" db="UniProtKB">
        <authorList>
            <consortium name="WormBaseParasite"/>
        </authorList>
    </citation>
    <scope>IDENTIFICATION</scope>
</reference>
<sequence length="12" mass="1576">MQAYKWYLFNIV</sequence>
<protein>
    <submittedName>
        <fullName evidence="2">Uncharacterized protein</fullName>
    </submittedName>
</protein>
<proteinExistence type="predicted"/>
<organism evidence="1 2">
    <name type="scientific">Acrobeloides nanus</name>
    <dbReference type="NCBI Taxonomy" id="290746"/>
    <lineage>
        <taxon>Eukaryota</taxon>
        <taxon>Metazoa</taxon>
        <taxon>Ecdysozoa</taxon>
        <taxon>Nematoda</taxon>
        <taxon>Chromadorea</taxon>
        <taxon>Rhabditida</taxon>
        <taxon>Tylenchina</taxon>
        <taxon>Cephalobomorpha</taxon>
        <taxon>Cephaloboidea</taxon>
        <taxon>Cephalobidae</taxon>
        <taxon>Acrobeloides</taxon>
    </lineage>
</organism>
<accession>A0A914DBI3</accession>
<dbReference type="WBParaSite" id="ACRNAN_scaffold22637.g27454.t1">
    <property type="protein sequence ID" value="ACRNAN_scaffold22637.g27454.t1"/>
    <property type="gene ID" value="ACRNAN_scaffold22637.g27454"/>
</dbReference>
<dbReference type="Proteomes" id="UP000887540">
    <property type="component" value="Unplaced"/>
</dbReference>
<evidence type="ECO:0000313" key="2">
    <source>
        <dbReference type="WBParaSite" id="ACRNAN_scaffold22637.g27454.t1"/>
    </source>
</evidence>
<evidence type="ECO:0000313" key="1">
    <source>
        <dbReference type="Proteomes" id="UP000887540"/>
    </source>
</evidence>